<dbReference type="EMBL" id="JAUTWS010000025">
    <property type="protein sequence ID" value="MDO9711183.1"/>
    <property type="molecule type" value="Genomic_DNA"/>
</dbReference>
<evidence type="ECO:0000313" key="1">
    <source>
        <dbReference type="EMBL" id="MDO9711183.1"/>
    </source>
</evidence>
<keyword evidence="2" id="KW-1185">Reference proteome</keyword>
<reference evidence="1 2" key="1">
    <citation type="submission" date="2023-08" db="EMBL/GenBank/DDBJ databases">
        <title>The draft genome sequence of Paracraurococcus sp. LOR1-02.</title>
        <authorList>
            <person name="Kingkaew E."/>
            <person name="Tanasupawat S."/>
        </authorList>
    </citation>
    <scope>NUCLEOTIDE SEQUENCE [LARGE SCALE GENOMIC DNA]</scope>
    <source>
        <strain evidence="1 2">LOR1-02</strain>
    </source>
</reference>
<gene>
    <name evidence="1" type="ORF">Q7A36_22715</name>
</gene>
<dbReference type="Proteomes" id="UP001243009">
    <property type="component" value="Unassembled WGS sequence"/>
</dbReference>
<accession>A0ABT9E4U7</accession>
<evidence type="ECO:0008006" key="3">
    <source>
        <dbReference type="Google" id="ProtNLM"/>
    </source>
</evidence>
<comment type="caution">
    <text evidence="1">The sequence shown here is derived from an EMBL/GenBank/DDBJ whole genome shotgun (WGS) entry which is preliminary data.</text>
</comment>
<sequence>MTEPEEELPPEAAAALLGLSRLALQRLLDRGLLPGLGRAALLAWRDRQAAVRRDALAALARLSAAHDL</sequence>
<name>A0ABT9E4U7_9PROT</name>
<organism evidence="1 2">
    <name type="scientific">Paracraurococcus lichenis</name>
    <dbReference type="NCBI Taxonomy" id="3064888"/>
    <lineage>
        <taxon>Bacteria</taxon>
        <taxon>Pseudomonadati</taxon>
        <taxon>Pseudomonadota</taxon>
        <taxon>Alphaproteobacteria</taxon>
        <taxon>Acetobacterales</taxon>
        <taxon>Roseomonadaceae</taxon>
        <taxon>Paracraurococcus</taxon>
    </lineage>
</organism>
<dbReference type="RefSeq" id="WP_305106041.1">
    <property type="nucleotide sequence ID" value="NZ_JAUTWS010000025.1"/>
</dbReference>
<proteinExistence type="predicted"/>
<evidence type="ECO:0000313" key="2">
    <source>
        <dbReference type="Proteomes" id="UP001243009"/>
    </source>
</evidence>
<protein>
    <recommendedName>
        <fullName evidence="3">DNA-binding protein</fullName>
    </recommendedName>
</protein>